<accession>A0A934V926</accession>
<gene>
    <name evidence="1" type="ORF">JIN84_19760</name>
</gene>
<dbReference type="EMBL" id="JAENIK010000012">
    <property type="protein sequence ID" value="MBK1817867.1"/>
    <property type="molecule type" value="Genomic_DNA"/>
</dbReference>
<name>A0A934V926_9BACT</name>
<proteinExistence type="predicted"/>
<dbReference type="Proteomes" id="UP000600139">
    <property type="component" value="Unassembled WGS sequence"/>
</dbReference>
<evidence type="ECO:0000313" key="1">
    <source>
        <dbReference type="EMBL" id="MBK1817867.1"/>
    </source>
</evidence>
<sequence length="187" mass="21117">MKSPTFFSKAGDFRQWLKDNSGEATELLVGFHKVDSGRPSMSWSESVDEALCFGWIDGVRRRIDDTRYSIRFTPRKPGSIWSAVNIDKVGKLRSEGLMTPAGEEAFSKRTEARSRVYSHEREAPAELDPAELSAFKKSTVAWEFFEKTPPGYKKVVLHWVTSAKKPETRAARFGKLLEACAAGLRLR</sequence>
<dbReference type="Pfam" id="PF13376">
    <property type="entry name" value="OmdA"/>
    <property type="match status" value="1"/>
</dbReference>
<dbReference type="RefSeq" id="WP_200352794.1">
    <property type="nucleotide sequence ID" value="NZ_BAABHZ010000001.1"/>
</dbReference>
<keyword evidence="2" id="KW-1185">Reference proteome</keyword>
<comment type="caution">
    <text evidence="1">The sequence shown here is derived from an EMBL/GenBank/DDBJ whole genome shotgun (WGS) entry which is preliminary data.</text>
</comment>
<dbReference type="AlphaFoldDB" id="A0A934V926"/>
<organism evidence="1 2">
    <name type="scientific">Luteolibacter yonseiensis</name>
    <dbReference type="NCBI Taxonomy" id="1144680"/>
    <lineage>
        <taxon>Bacteria</taxon>
        <taxon>Pseudomonadati</taxon>
        <taxon>Verrucomicrobiota</taxon>
        <taxon>Verrucomicrobiia</taxon>
        <taxon>Verrucomicrobiales</taxon>
        <taxon>Verrucomicrobiaceae</taxon>
        <taxon>Luteolibacter</taxon>
    </lineage>
</organism>
<evidence type="ECO:0000313" key="2">
    <source>
        <dbReference type="Proteomes" id="UP000600139"/>
    </source>
</evidence>
<reference evidence="1" key="1">
    <citation type="submission" date="2021-01" db="EMBL/GenBank/DDBJ databases">
        <title>Modified the classification status of verrucomicrobia.</title>
        <authorList>
            <person name="Feng X."/>
        </authorList>
    </citation>
    <scope>NUCLEOTIDE SEQUENCE</scope>
    <source>
        <strain evidence="1">JCM 18052</strain>
    </source>
</reference>
<protein>
    <submittedName>
        <fullName evidence="1">YdeI/OmpD-associated family protein</fullName>
    </submittedName>
</protein>